<organism evidence="1 2">
    <name type="scientific">Monilinia fructigena</name>
    <dbReference type="NCBI Taxonomy" id="38457"/>
    <lineage>
        <taxon>Eukaryota</taxon>
        <taxon>Fungi</taxon>
        <taxon>Dikarya</taxon>
        <taxon>Ascomycota</taxon>
        <taxon>Pezizomycotina</taxon>
        <taxon>Leotiomycetes</taxon>
        <taxon>Helotiales</taxon>
        <taxon>Sclerotiniaceae</taxon>
        <taxon>Monilinia</taxon>
    </lineage>
</organism>
<evidence type="ECO:0000313" key="2">
    <source>
        <dbReference type="Proteomes" id="UP000249056"/>
    </source>
</evidence>
<accession>A0A395IJR9</accession>
<evidence type="ECO:0000313" key="1">
    <source>
        <dbReference type="EMBL" id="RAL60134.1"/>
    </source>
</evidence>
<dbReference type="Proteomes" id="UP000249056">
    <property type="component" value="Unassembled WGS sequence"/>
</dbReference>
<comment type="caution">
    <text evidence="1">The sequence shown here is derived from an EMBL/GenBank/DDBJ whole genome shotgun (WGS) entry which is preliminary data.</text>
</comment>
<proteinExistence type="predicted"/>
<dbReference type="EMBL" id="QKRW01000043">
    <property type="protein sequence ID" value="RAL60134.1"/>
    <property type="molecule type" value="Genomic_DNA"/>
</dbReference>
<protein>
    <submittedName>
        <fullName evidence="1">Uncharacterized protein</fullName>
    </submittedName>
</protein>
<reference evidence="1 2" key="1">
    <citation type="submission" date="2018-06" db="EMBL/GenBank/DDBJ databases">
        <title>Genome Sequence of the Brown Rot Fungal Pathogen Monilinia fructigena.</title>
        <authorList>
            <person name="Landi L."/>
            <person name="De Miccolis Angelini R.M."/>
            <person name="Pollastro S."/>
            <person name="Abate D."/>
            <person name="Faretra F."/>
            <person name="Romanazzi G."/>
        </authorList>
    </citation>
    <scope>NUCLEOTIDE SEQUENCE [LARGE SCALE GENOMIC DNA]</scope>
    <source>
        <strain evidence="1 2">Mfrg269</strain>
    </source>
</reference>
<keyword evidence="2" id="KW-1185">Reference proteome</keyword>
<name>A0A395IJR9_9HELO</name>
<dbReference type="AlphaFoldDB" id="A0A395IJR9"/>
<gene>
    <name evidence="1" type="ORF">DID88_000759</name>
</gene>
<dbReference type="OrthoDB" id="2818448at2759"/>
<sequence length="111" mass="11780">MTMNMPLSTSSSPGQKKSTADGQFSALAILALAFTAQACTYCQCKFENGSHCCVYSDSEIGNSTAPLSVQRLIVLMAQARMDKSVTPCNAGGSYKCASAFTALDRTPCYKQ</sequence>